<keyword evidence="11 12" id="KW-0407">Ion channel</keyword>
<evidence type="ECO:0000256" key="9">
    <source>
        <dbReference type="ARBA" id="ARBA00023136"/>
    </source>
</evidence>
<proteinExistence type="inferred from homology"/>
<keyword evidence="8 12" id="KW-0406">Ion transport</keyword>
<evidence type="ECO:0000256" key="13">
    <source>
        <dbReference type="SAM" id="Phobius"/>
    </source>
</evidence>
<comment type="caution">
    <text evidence="14">The sequence shown here is derived from an EMBL/GenBank/DDBJ whole genome shotgun (WGS) entry which is preliminary data.</text>
</comment>
<dbReference type="GO" id="GO:0005272">
    <property type="term" value="F:sodium channel activity"/>
    <property type="evidence" value="ECO:0007669"/>
    <property type="project" value="UniProtKB-KW"/>
</dbReference>
<sequence length="360" mass="41405">MPRDRVKYFKRVILSLCLIGFVYVVYDQVRHFITGNTSTIVSFEKEDSVQFPVIVICPRVPFKPGLKYTPFVSPDEYNKSSNSVDLQIEGIVRFEYDQSIASPPPIVNYTYTLYNGLCKSYFIDQPVPLGSVLVTLVSSRSSVYFLNHPNELLYLVGIAWPYPVISFSLDQTMFHQLVMATYNNIRKDERPCDDKATMRTHSQCNWDQFQERTRLQRNISCIPTPFWALIEDVPEWKKKPCEDEMEARSMTPRLSGILHWVTSSPMICMKPCTRYELQTSPLPFNHALDSESEIRLAMSFLATDSLVTTEYKIYSFVSVLSAIGGTMSMFLGWSLYKSFDDIVNSFVGIFQSKNIIMVKS</sequence>
<dbReference type="Gene3D" id="1.10.287.770">
    <property type="entry name" value="YojJ-like"/>
    <property type="match status" value="1"/>
</dbReference>
<protein>
    <submittedName>
        <fullName evidence="14">Uncharacterized protein</fullName>
    </submittedName>
</protein>
<accession>A0A553PLB0</accession>
<keyword evidence="5 12" id="KW-0812">Transmembrane</keyword>
<evidence type="ECO:0000256" key="7">
    <source>
        <dbReference type="ARBA" id="ARBA00023053"/>
    </source>
</evidence>
<dbReference type="Proteomes" id="UP000318571">
    <property type="component" value="Chromosome 11"/>
</dbReference>
<name>A0A553PLB0_TIGCA</name>
<comment type="similarity">
    <text evidence="2 12">Belongs to the amiloride-sensitive sodium channel (TC 1.A.6) family.</text>
</comment>
<feature type="transmembrane region" description="Helical" evidence="13">
    <location>
        <begin position="12"/>
        <end position="29"/>
    </location>
</feature>
<comment type="subcellular location">
    <subcellularLocation>
        <location evidence="1">Membrane</location>
        <topology evidence="1">Multi-pass membrane protein</topology>
    </subcellularLocation>
</comment>
<keyword evidence="15" id="KW-1185">Reference proteome</keyword>
<evidence type="ECO:0000256" key="10">
    <source>
        <dbReference type="ARBA" id="ARBA00023201"/>
    </source>
</evidence>
<organism evidence="14 15">
    <name type="scientific">Tigriopus californicus</name>
    <name type="common">Marine copepod</name>
    <dbReference type="NCBI Taxonomy" id="6832"/>
    <lineage>
        <taxon>Eukaryota</taxon>
        <taxon>Metazoa</taxon>
        <taxon>Ecdysozoa</taxon>
        <taxon>Arthropoda</taxon>
        <taxon>Crustacea</taxon>
        <taxon>Multicrustacea</taxon>
        <taxon>Hexanauplia</taxon>
        <taxon>Copepoda</taxon>
        <taxon>Harpacticoida</taxon>
        <taxon>Harpacticidae</taxon>
        <taxon>Tigriopus</taxon>
    </lineage>
</organism>
<dbReference type="Pfam" id="PF00858">
    <property type="entry name" value="ASC"/>
    <property type="match status" value="1"/>
</dbReference>
<evidence type="ECO:0000256" key="11">
    <source>
        <dbReference type="ARBA" id="ARBA00023303"/>
    </source>
</evidence>
<evidence type="ECO:0000256" key="3">
    <source>
        <dbReference type="ARBA" id="ARBA00022448"/>
    </source>
</evidence>
<evidence type="ECO:0000256" key="5">
    <source>
        <dbReference type="ARBA" id="ARBA00022692"/>
    </source>
</evidence>
<evidence type="ECO:0000256" key="4">
    <source>
        <dbReference type="ARBA" id="ARBA00022461"/>
    </source>
</evidence>
<evidence type="ECO:0000256" key="1">
    <source>
        <dbReference type="ARBA" id="ARBA00004141"/>
    </source>
</evidence>
<reference evidence="14 15" key="1">
    <citation type="journal article" date="2018" name="Nat. Ecol. Evol.">
        <title>Genomic signatures of mitonuclear coevolution across populations of Tigriopus californicus.</title>
        <authorList>
            <person name="Barreto F.S."/>
            <person name="Watson E.T."/>
            <person name="Lima T.G."/>
            <person name="Willett C.S."/>
            <person name="Edmands S."/>
            <person name="Li W."/>
            <person name="Burton R.S."/>
        </authorList>
    </citation>
    <scope>NUCLEOTIDE SEQUENCE [LARGE SCALE GENOMIC DNA]</scope>
    <source>
        <strain evidence="14 15">San Diego</strain>
    </source>
</reference>
<keyword evidence="10 12" id="KW-0739">Sodium transport</keyword>
<keyword evidence="6 13" id="KW-1133">Transmembrane helix</keyword>
<evidence type="ECO:0000256" key="2">
    <source>
        <dbReference type="ARBA" id="ARBA00007193"/>
    </source>
</evidence>
<evidence type="ECO:0000256" key="8">
    <source>
        <dbReference type="ARBA" id="ARBA00023065"/>
    </source>
</evidence>
<evidence type="ECO:0000256" key="6">
    <source>
        <dbReference type="ARBA" id="ARBA00022989"/>
    </source>
</evidence>
<dbReference type="InterPro" id="IPR001873">
    <property type="entry name" value="ENaC"/>
</dbReference>
<evidence type="ECO:0000256" key="12">
    <source>
        <dbReference type="RuleBase" id="RU000679"/>
    </source>
</evidence>
<dbReference type="GO" id="GO:0016020">
    <property type="term" value="C:membrane"/>
    <property type="evidence" value="ECO:0007669"/>
    <property type="project" value="UniProtKB-SubCell"/>
</dbReference>
<keyword evidence="9 13" id="KW-0472">Membrane</keyword>
<feature type="transmembrane region" description="Helical" evidence="13">
    <location>
        <begin position="313"/>
        <end position="336"/>
    </location>
</feature>
<evidence type="ECO:0000313" key="14">
    <source>
        <dbReference type="EMBL" id="TRY78442.1"/>
    </source>
</evidence>
<dbReference type="EMBL" id="VCGU01000003">
    <property type="protein sequence ID" value="TRY78442.1"/>
    <property type="molecule type" value="Genomic_DNA"/>
</dbReference>
<keyword evidence="4 12" id="KW-0894">Sodium channel</keyword>
<keyword evidence="7" id="KW-0915">Sodium</keyword>
<gene>
    <name evidence="14" type="ORF">TCAL_14395</name>
</gene>
<dbReference type="AlphaFoldDB" id="A0A553PLB0"/>
<keyword evidence="3 12" id="KW-0813">Transport</keyword>
<evidence type="ECO:0000313" key="15">
    <source>
        <dbReference type="Proteomes" id="UP000318571"/>
    </source>
</evidence>